<proteinExistence type="predicted"/>
<dbReference type="SUPFAM" id="SSF117987">
    <property type="entry name" value="CRISPR-associated protein"/>
    <property type="match status" value="2"/>
</dbReference>
<dbReference type="Proteomes" id="UP000530234">
    <property type="component" value="Unassembled WGS sequence"/>
</dbReference>
<keyword evidence="2" id="KW-1185">Reference proteome</keyword>
<dbReference type="SMART" id="SM01101">
    <property type="entry name" value="CRISPR_assoc"/>
    <property type="match status" value="1"/>
</dbReference>
<dbReference type="Gene3D" id="3.30.70.1200">
    <property type="entry name" value="Crispr-associated protein, domain 1"/>
    <property type="match status" value="1"/>
</dbReference>
<comment type="caution">
    <text evidence="1">The sequence shown here is derived from an EMBL/GenBank/DDBJ whole genome shotgun (WGS) entry which is preliminary data.</text>
</comment>
<dbReference type="RefSeq" id="WP_182659843.1">
    <property type="nucleotide sequence ID" value="NZ_VKHS01000010.1"/>
</dbReference>
<name>A0A7W3SZG8_9ACTN</name>
<reference evidence="2" key="1">
    <citation type="submission" date="2019-10" db="EMBL/GenBank/DDBJ databases">
        <title>Streptomyces sp. nov., a novel actinobacterium isolated from alkaline environment.</title>
        <authorList>
            <person name="Golinska P."/>
        </authorList>
    </citation>
    <scope>NUCLEOTIDE SEQUENCE [LARGE SCALE GENOMIC DNA]</scope>
    <source>
        <strain evidence="2">DSM 42108</strain>
    </source>
</reference>
<dbReference type="CDD" id="cd09727">
    <property type="entry name" value="Cas6_I-E"/>
    <property type="match status" value="1"/>
</dbReference>
<dbReference type="AlphaFoldDB" id="A0A7W3SZG8"/>
<gene>
    <name evidence="1" type="primary">cas6e</name>
    <name evidence="1" type="ORF">FOE67_01140</name>
</gene>
<accession>A0A7W3SZG8</accession>
<dbReference type="InterPro" id="IPR010179">
    <property type="entry name" value="CRISPR-assoc_prot_Cse3"/>
</dbReference>
<dbReference type="EMBL" id="VKHS01000010">
    <property type="protein sequence ID" value="MBB0228147.1"/>
    <property type="molecule type" value="Genomic_DNA"/>
</dbReference>
<protein>
    <submittedName>
        <fullName evidence="1">Type I-E CRISPR-associated protein Cas6/Cse3/CasE</fullName>
    </submittedName>
</protein>
<organism evidence="1 2">
    <name type="scientific">Streptomyces calidiresistens</name>
    <dbReference type="NCBI Taxonomy" id="1485586"/>
    <lineage>
        <taxon>Bacteria</taxon>
        <taxon>Bacillati</taxon>
        <taxon>Actinomycetota</taxon>
        <taxon>Actinomycetes</taxon>
        <taxon>Kitasatosporales</taxon>
        <taxon>Streptomycetaceae</taxon>
        <taxon>Streptomyces</taxon>
    </lineage>
</organism>
<dbReference type="Gene3D" id="3.30.70.1210">
    <property type="entry name" value="Crispr-associated protein, domain 2"/>
    <property type="match status" value="1"/>
</dbReference>
<evidence type="ECO:0000313" key="1">
    <source>
        <dbReference type="EMBL" id="MBB0228147.1"/>
    </source>
</evidence>
<evidence type="ECO:0000313" key="2">
    <source>
        <dbReference type="Proteomes" id="UP000530234"/>
    </source>
</evidence>
<dbReference type="NCBIfam" id="TIGR01907">
    <property type="entry name" value="casE_Cse3"/>
    <property type="match status" value="1"/>
</dbReference>
<dbReference type="Pfam" id="PF08798">
    <property type="entry name" value="CRISPR_assoc"/>
    <property type="match status" value="1"/>
</dbReference>
<sequence>MYLTRFRINTARTGARRLLGSPHFMHGAVNMAFPELPPRDGEGPRVLWRVDHHTSGRADLFLVSPTRPDLTHLVEQAGWPTIEEPGWTTFAYGEFLDRLTTGDTWAFRLTANPVHHTRKPGETREVKTKRTAHLTPEHQVRWLLQRQERAGFEVTRKPADQRLTEHGDEHEVIAHTKSPLRFRKRGENTPRHDVRFVCVTFDGHLRITDIDAFRRTLTHGLGKSKAYGCGLMTLAPVR</sequence>